<dbReference type="EMBL" id="AFYH01189006">
    <property type="status" value="NOT_ANNOTATED_CDS"/>
    <property type="molecule type" value="Genomic_DNA"/>
</dbReference>
<feature type="domain" description="Tc1-like transposase DDE" evidence="1">
    <location>
        <begin position="128"/>
        <end position="288"/>
    </location>
</feature>
<dbReference type="STRING" id="7897.ENSLACP00000002522"/>
<dbReference type="eggNOG" id="KOG4740">
    <property type="taxonomic scope" value="Eukaryota"/>
</dbReference>
<dbReference type="HOGENOM" id="CLU_033666_11_0_1"/>
<dbReference type="AlphaFoldDB" id="H2ZYQ1"/>
<dbReference type="GO" id="GO:0003676">
    <property type="term" value="F:nucleic acid binding"/>
    <property type="evidence" value="ECO:0007669"/>
    <property type="project" value="InterPro"/>
</dbReference>
<reference evidence="2" key="2">
    <citation type="submission" date="2025-08" db="UniProtKB">
        <authorList>
            <consortium name="Ensembl"/>
        </authorList>
    </citation>
    <scope>IDENTIFICATION</scope>
</reference>
<protein>
    <recommendedName>
        <fullName evidence="1">Tc1-like transposase DDE domain-containing protein</fullName>
    </recommendedName>
</protein>
<dbReference type="OMA" id="DECAIYH"/>
<dbReference type="Ensembl" id="ENSLACT00000002542.1">
    <property type="protein sequence ID" value="ENSLACP00000002522.1"/>
    <property type="gene ID" value="ENSLACG00000002252.1"/>
</dbReference>
<evidence type="ECO:0000313" key="3">
    <source>
        <dbReference type="Proteomes" id="UP000008672"/>
    </source>
</evidence>
<sequence length="329" mass="38168">ATIARKFVERFQKPAPTKVTMLSWEKKLFATGSIKDLPRSGRTPTRHETCAAVEESINCSPFKSTRKRSAELGIPRSTMREHMKKDLGVRPWRPSFVNELSDNDRDNGKECCSELLNTFATIPSRGKVFFSDECAIYHSDRKRNVFFWSKENPHYMEEIEHKPPHVMMWAALNARHIIGPYFFNGSVNHKSYLEMLQNWFVPELDALGIRQDVWLQQDGAPPHYARSVREFLNDSFPDRWIGRGSPVSPAPLKWPARSPDLTTCDISLWGYTKEIIQSRRYQNNEELKDAVRAAFATITPTMLRKMSHRTWRHIILCYENDGAYTDTLD</sequence>
<dbReference type="Gene3D" id="3.30.420.10">
    <property type="entry name" value="Ribonuclease H-like superfamily/Ribonuclease H"/>
    <property type="match status" value="1"/>
</dbReference>
<dbReference type="PANTHER" id="PTHR47326">
    <property type="entry name" value="TRANSPOSABLE ELEMENT TC3 TRANSPOSASE-LIKE PROTEIN"/>
    <property type="match status" value="1"/>
</dbReference>
<dbReference type="GeneTree" id="ENSGT00940000167891"/>
<dbReference type="InterPro" id="IPR036397">
    <property type="entry name" value="RNaseH_sf"/>
</dbReference>
<proteinExistence type="predicted"/>
<name>H2ZYQ1_LATCH</name>
<accession>H2ZYQ1</accession>
<dbReference type="Pfam" id="PF13358">
    <property type="entry name" value="DDE_3"/>
    <property type="match status" value="1"/>
</dbReference>
<dbReference type="Bgee" id="ENSLACG00000002252">
    <property type="expression patterns" value="Expressed in chordate pharynx and 2 other cell types or tissues"/>
</dbReference>
<reference evidence="3" key="1">
    <citation type="submission" date="2011-08" db="EMBL/GenBank/DDBJ databases">
        <title>The draft genome of Latimeria chalumnae.</title>
        <authorList>
            <person name="Di Palma F."/>
            <person name="Alfoldi J."/>
            <person name="Johnson J."/>
            <person name="Berlin A."/>
            <person name="Gnerre S."/>
            <person name="Jaffe D."/>
            <person name="MacCallum I."/>
            <person name="Young S."/>
            <person name="Walker B.J."/>
            <person name="Lander E."/>
            <person name="Lindblad-Toh K."/>
        </authorList>
    </citation>
    <scope>NUCLEOTIDE SEQUENCE [LARGE SCALE GENOMIC DNA]</scope>
    <source>
        <strain evidence="3">Wild caught</strain>
    </source>
</reference>
<keyword evidence="3" id="KW-1185">Reference proteome</keyword>
<evidence type="ECO:0000259" key="1">
    <source>
        <dbReference type="Pfam" id="PF13358"/>
    </source>
</evidence>
<reference evidence="2" key="3">
    <citation type="submission" date="2025-09" db="UniProtKB">
        <authorList>
            <consortium name="Ensembl"/>
        </authorList>
    </citation>
    <scope>IDENTIFICATION</scope>
</reference>
<dbReference type="InParanoid" id="H2ZYQ1"/>
<dbReference type="InterPro" id="IPR038717">
    <property type="entry name" value="Tc1-like_DDE_dom"/>
</dbReference>
<dbReference type="Proteomes" id="UP000008672">
    <property type="component" value="Unassembled WGS sequence"/>
</dbReference>
<organism evidence="2 3">
    <name type="scientific">Latimeria chalumnae</name>
    <name type="common">Coelacanth</name>
    <dbReference type="NCBI Taxonomy" id="7897"/>
    <lineage>
        <taxon>Eukaryota</taxon>
        <taxon>Metazoa</taxon>
        <taxon>Chordata</taxon>
        <taxon>Craniata</taxon>
        <taxon>Vertebrata</taxon>
        <taxon>Euteleostomi</taxon>
        <taxon>Coelacanthiformes</taxon>
        <taxon>Coelacanthidae</taxon>
        <taxon>Latimeria</taxon>
    </lineage>
</organism>
<dbReference type="PANTHER" id="PTHR47326:SF1">
    <property type="entry name" value="HTH PSQ-TYPE DOMAIN-CONTAINING PROTEIN"/>
    <property type="match status" value="1"/>
</dbReference>
<evidence type="ECO:0000313" key="2">
    <source>
        <dbReference type="Ensembl" id="ENSLACP00000002522.1"/>
    </source>
</evidence>